<proteinExistence type="predicted"/>
<protein>
    <submittedName>
        <fullName evidence="1">Uncharacterized protein</fullName>
    </submittedName>
</protein>
<dbReference type="AlphaFoldDB" id="A0A0F9FSF3"/>
<evidence type="ECO:0000313" key="1">
    <source>
        <dbReference type="EMBL" id="KKL89444.1"/>
    </source>
</evidence>
<dbReference type="InterPro" id="IPR013783">
    <property type="entry name" value="Ig-like_fold"/>
</dbReference>
<gene>
    <name evidence="1" type="ORF">LCGC14_1914640</name>
</gene>
<organism evidence="1">
    <name type="scientific">marine sediment metagenome</name>
    <dbReference type="NCBI Taxonomy" id="412755"/>
    <lineage>
        <taxon>unclassified sequences</taxon>
        <taxon>metagenomes</taxon>
        <taxon>ecological metagenomes</taxon>
    </lineage>
</organism>
<dbReference type="Gene3D" id="2.60.40.10">
    <property type="entry name" value="Immunoglobulins"/>
    <property type="match status" value="1"/>
</dbReference>
<comment type="caution">
    <text evidence="1">The sequence shown here is derived from an EMBL/GenBank/DDBJ whole genome shotgun (WGS) entry which is preliminary data.</text>
</comment>
<dbReference type="EMBL" id="LAZR01020284">
    <property type="protein sequence ID" value="KKL89444.1"/>
    <property type="molecule type" value="Genomic_DNA"/>
</dbReference>
<accession>A0A0F9FSF3</accession>
<name>A0A0F9FSF3_9ZZZZ</name>
<reference evidence="1" key="1">
    <citation type="journal article" date="2015" name="Nature">
        <title>Complex archaea that bridge the gap between prokaryotes and eukaryotes.</title>
        <authorList>
            <person name="Spang A."/>
            <person name="Saw J.H."/>
            <person name="Jorgensen S.L."/>
            <person name="Zaremba-Niedzwiedzka K."/>
            <person name="Martijn J."/>
            <person name="Lind A.E."/>
            <person name="van Eijk R."/>
            <person name="Schleper C."/>
            <person name="Guy L."/>
            <person name="Ettema T.J."/>
        </authorList>
    </citation>
    <scope>NUCLEOTIDE SEQUENCE</scope>
</reference>
<sequence length="208" mass="22793">MVKVYGPLFSLDASGTLAKAVTFSKWKGRPYVRQRVIPSNPKSGPQTGMRAMLKFLSQQWTNLDSTEKADWLTRATATTISNFNAYVSYDQTRWRNYLNPSKLDPAAETGTAPDVPTTTPTGGIRQISLSIVDGVNAPDWGYAIHRSTTTGFEPAYSNVIAIVEWNSGGTTLYVDTPLLPATYYYRVYGFLDTGLKGAVETEVNGTAT</sequence>